<sequence>MTASFHVDDPAAPEPNMPRGLGVSVVLLDGTGDRVLLERRSDSALWGLFGGGVDGDESATHALHREVLEETGLALAEHSLLGVFSNPTRIAAYPDGNVRQVVSVAFIGRLADGELVLSDESETSEWFAWDDLPWGQIAATQEAILRQARIHAGGDHTPYVD</sequence>
<dbReference type="SUPFAM" id="SSF55811">
    <property type="entry name" value="Nudix"/>
    <property type="match status" value="1"/>
</dbReference>
<dbReference type="PANTHER" id="PTHR43046">
    <property type="entry name" value="GDP-MANNOSE MANNOSYL HYDROLASE"/>
    <property type="match status" value="1"/>
</dbReference>
<evidence type="ECO:0000256" key="2">
    <source>
        <dbReference type="ARBA" id="ARBA00022801"/>
    </source>
</evidence>
<dbReference type="KEGG" id="lmoi:VV02_12260"/>
<dbReference type="GO" id="GO:0016787">
    <property type="term" value="F:hydrolase activity"/>
    <property type="evidence" value="ECO:0007669"/>
    <property type="project" value="UniProtKB-KW"/>
</dbReference>
<feature type="domain" description="Nudix hydrolase" evidence="3">
    <location>
        <begin position="18"/>
        <end position="150"/>
    </location>
</feature>
<name>A0A0K1JIQ4_9MICO</name>
<gene>
    <name evidence="4" type="ORF">VV02_12260</name>
</gene>
<evidence type="ECO:0000259" key="3">
    <source>
        <dbReference type="PROSITE" id="PS51462"/>
    </source>
</evidence>
<dbReference type="InterPro" id="IPR020084">
    <property type="entry name" value="NUDIX_hydrolase_CS"/>
</dbReference>
<dbReference type="STRING" id="571913.VV02_12260"/>
<dbReference type="InterPro" id="IPR000086">
    <property type="entry name" value="NUDIX_hydrolase_dom"/>
</dbReference>
<evidence type="ECO:0000313" key="5">
    <source>
        <dbReference type="Proteomes" id="UP000066480"/>
    </source>
</evidence>
<evidence type="ECO:0000313" key="4">
    <source>
        <dbReference type="EMBL" id="AKU16460.1"/>
    </source>
</evidence>
<dbReference type="PROSITE" id="PS51462">
    <property type="entry name" value="NUDIX"/>
    <property type="match status" value="1"/>
</dbReference>
<proteinExistence type="predicted"/>
<keyword evidence="2" id="KW-0378">Hydrolase</keyword>
<comment type="cofactor">
    <cofactor evidence="1">
        <name>Mg(2+)</name>
        <dbReference type="ChEBI" id="CHEBI:18420"/>
    </cofactor>
</comment>
<accession>A0A0K1JIQ4</accession>
<dbReference type="Pfam" id="PF00293">
    <property type="entry name" value="NUDIX"/>
    <property type="match status" value="1"/>
</dbReference>
<dbReference type="PROSITE" id="PS00893">
    <property type="entry name" value="NUDIX_BOX"/>
    <property type="match status" value="1"/>
</dbReference>
<organism evidence="4 5">
    <name type="scientific">Luteipulveratus mongoliensis</name>
    <dbReference type="NCBI Taxonomy" id="571913"/>
    <lineage>
        <taxon>Bacteria</taxon>
        <taxon>Bacillati</taxon>
        <taxon>Actinomycetota</taxon>
        <taxon>Actinomycetes</taxon>
        <taxon>Micrococcales</taxon>
        <taxon>Dermacoccaceae</taxon>
        <taxon>Luteipulveratus</taxon>
    </lineage>
</organism>
<reference evidence="4 5" key="1">
    <citation type="submission" date="2015-03" db="EMBL/GenBank/DDBJ databases">
        <title>Luteipulveratus halotolerans sp. nov., a novel actinobacterium (Dermacoccaceae) from Sarawak, Malaysia.</title>
        <authorList>
            <person name="Juboi H."/>
            <person name="Basik A."/>
            <person name="Shamsul S.S."/>
            <person name="Arnold P."/>
            <person name="Schmitt E.K."/>
            <person name="Sanglier J.-J."/>
            <person name="Yeo T."/>
        </authorList>
    </citation>
    <scope>NUCLEOTIDE SEQUENCE [LARGE SCALE GENOMIC DNA]</scope>
    <source>
        <strain evidence="4 5">MN07-A0370</strain>
    </source>
</reference>
<protein>
    <recommendedName>
        <fullName evidence="3">Nudix hydrolase domain-containing protein</fullName>
    </recommendedName>
</protein>
<evidence type="ECO:0000256" key="1">
    <source>
        <dbReference type="ARBA" id="ARBA00001946"/>
    </source>
</evidence>
<dbReference type="PANTHER" id="PTHR43046:SF2">
    <property type="entry name" value="8-OXO-DGTP DIPHOSPHATASE-RELATED"/>
    <property type="match status" value="1"/>
</dbReference>
<dbReference type="Gene3D" id="3.90.79.10">
    <property type="entry name" value="Nucleoside Triphosphate Pyrophosphohydrolase"/>
    <property type="match status" value="1"/>
</dbReference>
<dbReference type="RefSeq" id="WP_052591799.1">
    <property type="nucleotide sequence ID" value="NZ_CP011112.1"/>
</dbReference>
<dbReference type="Proteomes" id="UP000066480">
    <property type="component" value="Chromosome"/>
</dbReference>
<dbReference type="AlphaFoldDB" id="A0A0K1JIQ4"/>
<dbReference type="InterPro" id="IPR015797">
    <property type="entry name" value="NUDIX_hydrolase-like_dom_sf"/>
</dbReference>
<dbReference type="EMBL" id="CP011112">
    <property type="protein sequence ID" value="AKU16460.1"/>
    <property type="molecule type" value="Genomic_DNA"/>
</dbReference>
<keyword evidence="5" id="KW-1185">Reference proteome</keyword>